<dbReference type="HOGENOM" id="CLU_061599_0_0_1"/>
<protein>
    <submittedName>
        <fullName evidence="3">Uncharacterized protein</fullName>
    </submittedName>
</protein>
<keyword evidence="4" id="KW-1185">Reference proteome</keyword>
<dbReference type="STRING" id="686832.A0A0C3CE43"/>
<reference evidence="3 4" key="1">
    <citation type="submission" date="2014-04" db="EMBL/GenBank/DDBJ databases">
        <authorList>
            <consortium name="DOE Joint Genome Institute"/>
            <person name="Kuo A."/>
            <person name="Gay G."/>
            <person name="Dore J."/>
            <person name="Kohler A."/>
            <person name="Nagy L.G."/>
            <person name="Floudas D."/>
            <person name="Copeland A."/>
            <person name="Barry K.W."/>
            <person name="Cichocki N."/>
            <person name="Veneault-Fourrey C."/>
            <person name="LaButti K."/>
            <person name="Lindquist E.A."/>
            <person name="Lipzen A."/>
            <person name="Lundell T."/>
            <person name="Morin E."/>
            <person name="Murat C."/>
            <person name="Sun H."/>
            <person name="Tunlid A."/>
            <person name="Henrissat B."/>
            <person name="Grigoriev I.V."/>
            <person name="Hibbett D.S."/>
            <person name="Martin F."/>
            <person name="Nordberg H.P."/>
            <person name="Cantor M.N."/>
            <person name="Hua S.X."/>
        </authorList>
    </citation>
    <scope>NUCLEOTIDE SEQUENCE [LARGE SCALE GENOMIC DNA]</scope>
    <source>
        <strain evidence="4">h7</strain>
    </source>
</reference>
<sequence>MGFTLAVSLSAPLVQACEGDCIVGITKALIGNYTPPVTSAMSDLAGAIQSQLIPDSKKPPPALTYLNPIVDEYNKRAYDNMEHAVFKSYFHGKCQDPVTGIDPPGCPNPDCPVVCGTPGSIVHFYSTFQRLAFNATVNLVDKLTHPSSASYKKVEKAVLEAAKASSHKHGRRFLRFMRSSESVGKAGGNEPSGQAIGVKERRQESIKRDLQALLRKFRSLLTLVCRGTSDDPTNDLSGCSWEHEFKEYILTFP</sequence>
<gene>
    <name evidence="3" type="ORF">M413DRAFT_64012</name>
</gene>
<dbReference type="AlphaFoldDB" id="A0A0C3CE43"/>
<proteinExistence type="predicted"/>
<dbReference type="OrthoDB" id="3255642at2759"/>
<feature type="chain" id="PRO_5002176025" evidence="2">
    <location>
        <begin position="17"/>
        <end position="253"/>
    </location>
</feature>
<evidence type="ECO:0000313" key="4">
    <source>
        <dbReference type="Proteomes" id="UP000053424"/>
    </source>
</evidence>
<name>A0A0C3CE43_HEBCY</name>
<feature type="signal peptide" evidence="2">
    <location>
        <begin position="1"/>
        <end position="16"/>
    </location>
</feature>
<evidence type="ECO:0000313" key="3">
    <source>
        <dbReference type="EMBL" id="KIM47055.1"/>
    </source>
</evidence>
<reference evidence="4" key="2">
    <citation type="submission" date="2015-01" db="EMBL/GenBank/DDBJ databases">
        <title>Evolutionary Origins and Diversification of the Mycorrhizal Mutualists.</title>
        <authorList>
            <consortium name="DOE Joint Genome Institute"/>
            <consortium name="Mycorrhizal Genomics Consortium"/>
            <person name="Kohler A."/>
            <person name="Kuo A."/>
            <person name="Nagy L.G."/>
            <person name="Floudas D."/>
            <person name="Copeland A."/>
            <person name="Barry K.W."/>
            <person name="Cichocki N."/>
            <person name="Veneault-Fourrey C."/>
            <person name="LaButti K."/>
            <person name="Lindquist E.A."/>
            <person name="Lipzen A."/>
            <person name="Lundell T."/>
            <person name="Morin E."/>
            <person name="Murat C."/>
            <person name="Riley R."/>
            <person name="Ohm R."/>
            <person name="Sun H."/>
            <person name="Tunlid A."/>
            <person name="Henrissat B."/>
            <person name="Grigoriev I.V."/>
            <person name="Hibbett D.S."/>
            <person name="Martin F."/>
        </authorList>
    </citation>
    <scope>NUCLEOTIDE SEQUENCE [LARGE SCALE GENOMIC DNA]</scope>
    <source>
        <strain evidence="4">h7</strain>
    </source>
</reference>
<dbReference type="EMBL" id="KN831770">
    <property type="protein sequence ID" value="KIM47055.1"/>
    <property type="molecule type" value="Genomic_DNA"/>
</dbReference>
<keyword evidence="2" id="KW-0732">Signal</keyword>
<organism evidence="3 4">
    <name type="scientific">Hebeloma cylindrosporum</name>
    <dbReference type="NCBI Taxonomy" id="76867"/>
    <lineage>
        <taxon>Eukaryota</taxon>
        <taxon>Fungi</taxon>
        <taxon>Dikarya</taxon>
        <taxon>Basidiomycota</taxon>
        <taxon>Agaricomycotina</taxon>
        <taxon>Agaricomycetes</taxon>
        <taxon>Agaricomycetidae</taxon>
        <taxon>Agaricales</taxon>
        <taxon>Agaricineae</taxon>
        <taxon>Hymenogastraceae</taxon>
        <taxon>Hebeloma</taxon>
    </lineage>
</organism>
<feature type="region of interest" description="Disordered" evidence="1">
    <location>
        <begin position="182"/>
        <end position="201"/>
    </location>
</feature>
<evidence type="ECO:0000256" key="1">
    <source>
        <dbReference type="SAM" id="MobiDB-lite"/>
    </source>
</evidence>
<evidence type="ECO:0000256" key="2">
    <source>
        <dbReference type="SAM" id="SignalP"/>
    </source>
</evidence>
<accession>A0A0C3CE43</accession>
<dbReference type="Proteomes" id="UP000053424">
    <property type="component" value="Unassembled WGS sequence"/>
</dbReference>